<organism evidence="2 3">
    <name type="scientific">Mus caroli</name>
    <name type="common">Ryukyu mouse</name>
    <name type="synonym">Ricefield mouse</name>
    <dbReference type="NCBI Taxonomy" id="10089"/>
    <lineage>
        <taxon>Eukaryota</taxon>
        <taxon>Metazoa</taxon>
        <taxon>Chordata</taxon>
        <taxon>Craniata</taxon>
        <taxon>Vertebrata</taxon>
        <taxon>Euteleostomi</taxon>
        <taxon>Mammalia</taxon>
        <taxon>Eutheria</taxon>
        <taxon>Euarchontoglires</taxon>
        <taxon>Glires</taxon>
        <taxon>Rodentia</taxon>
        <taxon>Myomorpha</taxon>
        <taxon>Muroidea</taxon>
        <taxon>Muridae</taxon>
        <taxon>Murinae</taxon>
        <taxon>Mus</taxon>
        <taxon>Mus</taxon>
    </lineage>
</organism>
<evidence type="ECO:0000313" key="2">
    <source>
        <dbReference type="Proteomes" id="UP000515126"/>
    </source>
</evidence>
<dbReference type="AlphaFoldDB" id="A0A6P7QM62"/>
<reference evidence="3" key="1">
    <citation type="submission" date="2025-08" db="UniProtKB">
        <authorList>
            <consortium name="RefSeq"/>
        </authorList>
    </citation>
    <scope>IDENTIFICATION</scope>
</reference>
<name>A0A6P7QM62_MUSCR</name>
<evidence type="ECO:0000313" key="3">
    <source>
        <dbReference type="RefSeq" id="XP_029326781.1"/>
    </source>
</evidence>
<sequence>MIRIGSPARQAGGSWALGQSGPRLLGRPGDLSPGSKSARSQSEDTWAGQLLRVRSKREAEPSRDPDPGCRLLSSAACNATSQVRPDVACARPRGFGVARPACCLPSLVITSEDHAAPMALPVSPGPMNQDLQNPGEPRDLQSRSSTPEAPSKVEKEGRQPHFLSVALWRPEGLFGERVGEDGC</sequence>
<accession>A0A6P7QM62</accession>
<keyword evidence="2" id="KW-1185">Reference proteome</keyword>
<dbReference type="Proteomes" id="UP000515126">
    <property type="component" value="Chromosome 17"/>
</dbReference>
<dbReference type="GeneID" id="115029711"/>
<gene>
    <name evidence="3" type="primary">LOC115029711</name>
</gene>
<proteinExistence type="predicted"/>
<protein>
    <submittedName>
        <fullName evidence="3">Uncharacterized protein LOC115029711</fullName>
    </submittedName>
</protein>
<dbReference type="KEGG" id="mcal:115029711"/>
<feature type="compositionally biased region" description="Basic and acidic residues" evidence="1">
    <location>
        <begin position="56"/>
        <end position="67"/>
    </location>
</feature>
<feature type="region of interest" description="Disordered" evidence="1">
    <location>
        <begin position="1"/>
        <end position="69"/>
    </location>
</feature>
<feature type="compositionally biased region" description="Polar residues" evidence="1">
    <location>
        <begin position="34"/>
        <end position="44"/>
    </location>
</feature>
<feature type="region of interest" description="Disordered" evidence="1">
    <location>
        <begin position="122"/>
        <end position="161"/>
    </location>
</feature>
<evidence type="ECO:0000256" key="1">
    <source>
        <dbReference type="SAM" id="MobiDB-lite"/>
    </source>
</evidence>
<dbReference type="RefSeq" id="XP_029326781.1">
    <property type="nucleotide sequence ID" value="XM_029470921.1"/>
</dbReference>